<keyword evidence="1" id="KW-0732">Signal</keyword>
<accession>A0AAE8SLM8</accession>
<organism evidence="2 3">
    <name type="scientific">Fusarium torulosum</name>
    <dbReference type="NCBI Taxonomy" id="33205"/>
    <lineage>
        <taxon>Eukaryota</taxon>
        <taxon>Fungi</taxon>
        <taxon>Dikarya</taxon>
        <taxon>Ascomycota</taxon>
        <taxon>Pezizomycotina</taxon>
        <taxon>Sordariomycetes</taxon>
        <taxon>Hypocreomycetidae</taxon>
        <taxon>Hypocreales</taxon>
        <taxon>Nectriaceae</taxon>
        <taxon>Fusarium</taxon>
    </lineage>
</organism>
<dbReference type="Proteomes" id="UP001187734">
    <property type="component" value="Unassembled WGS sequence"/>
</dbReference>
<feature type="chain" id="PRO_5042296578" evidence="1">
    <location>
        <begin position="22"/>
        <end position="299"/>
    </location>
</feature>
<gene>
    <name evidence="2" type="ORF">FTOL_09732</name>
</gene>
<feature type="signal peptide" evidence="1">
    <location>
        <begin position="1"/>
        <end position="21"/>
    </location>
</feature>
<sequence length="299" mass="30929">MPSNVFLSMAVGLIGLNSVVAGPCKPLASTYSLASSATEISSSSTAESIATETSTSTESLVSETVTSTVIAATTTDFSSTLSTTATSADTTTLYTTETSADSNVLTTTLTLSETTAAETTTATSEAPAEPTGFFIVAGPGAALGKKLETSEFPGGPTIFNADRADVFEPRRFVLDDSTGRLQRNGLSLCANFSPDSTNTATITQCDTESYYYGTSYLTCGQSAAPGSTLRCSSAKLDCVPHGPSGQRCTEVTEPGPAWNGQFYIDTSDDGESYLSVGADNLGGRYSPVDLYVNFVVAET</sequence>
<evidence type="ECO:0000256" key="1">
    <source>
        <dbReference type="SAM" id="SignalP"/>
    </source>
</evidence>
<reference evidence="2" key="1">
    <citation type="submission" date="2018-03" db="EMBL/GenBank/DDBJ databases">
        <authorList>
            <person name="Guldener U."/>
        </authorList>
    </citation>
    <scope>NUCLEOTIDE SEQUENCE</scope>
</reference>
<evidence type="ECO:0000313" key="2">
    <source>
        <dbReference type="EMBL" id="SPJ82327.1"/>
    </source>
</evidence>
<evidence type="ECO:0000313" key="3">
    <source>
        <dbReference type="Proteomes" id="UP001187734"/>
    </source>
</evidence>
<proteinExistence type="predicted"/>
<dbReference type="EMBL" id="ONZP01000356">
    <property type="protein sequence ID" value="SPJ82327.1"/>
    <property type="molecule type" value="Genomic_DNA"/>
</dbReference>
<dbReference type="AlphaFoldDB" id="A0AAE8SLM8"/>
<name>A0AAE8SLM8_9HYPO</name>
<protein>
    <submittedName>
        <fullName evidence="2">Uncharacterized protein</fullName>
    </submittedName>
</protein>
<comment type="caution">
    <text evidence="2">The sequence shown here is derived from an EMBL/GenBank/DDBJ whole genome shotgun (WGS) entry which is preliminary data.</text>
</comment>
<keyword evidence="3" id="KW-1185">Reference proteome</keyword>